<gene>
    <name evidence="2" type="ORF">F6X53_19725</name>
</gene>
<evidence type="ECO:0008006" key="4">
    <source>
        <dbReference type="Google" id="ProtNLM"/>
    </source>
</evidence>
<keyword evidence="1" id="KW-0472">Membrane</keyword>
<feature type="transmembrane region" description="Helical" evidence="1">
    <location>
        <begin position="55"/>
        <end position="72"/>
    </location>
</feature>
<evidence type="ECO:0000256" key="1">
    <source>
        <dbReference type="SAM" id="Phobius"/>
    </source>
</evidence>
<sequence>MLRLAQATLLAPLIGLGPVLVPLARAQETRPAPAAPSDARPSPGTAGVDSMDMNWLWLVLVVLVVVAALYWFQQRRRAPPRL</sequence>
<dbReference type="EMBL" id="VZZK01000022">
    <property type="protein sequence ID" value="KAB1077317.1"/>
    <property type="molecule type" value="Genomic_DNA"/>
</dbReference>
<proteinExistence type="predicted"/>
<dbReference type="RefSeq" id="WP_151001899.1">
    <property type="nucleotide sequence ID" value="NZ_BPQY01000430.1"/>
</dbReference>
<evidence type="ECO:0000313" key="2">
    <source>
        <dbReference type="EMBL" id="KAB1077317.1"/>
    </source>
</evidence>
<keyword evidence="1" id="KW-1133">Transmembrane helix</keyword>
<dbReference type="Proteomes" id="UP000474159">
    <property type="component" value="Unassembled WGS sequence"/>
</dbReference>
<keyword evidence="3" id="KW-1185">Reference proteome</keyword>
<evidence type="ECO:0000313" key="3">
    <source>
        <dbReference type="Proteomes" id="UP000474159"/>
    </source>
</evidence>
<accession>A0A6L3SWK6</accession>
<comment type="caution">
    <text evidence="2">The sequence shown here is derived from an EMBL/GenBank/DDBJ whole genome shotgun (WGS) entry which is preliminary data.</text>
</comment>
<organism evidence="2 3">
    <name type="scientific">Methylobacterium soli</name>
    <dbReference type="NCBI Taxonomy" id="553447"/>
    <lineage>
        <taxon>Bacteria</taxon>
        <taxon>Pseudomonadati</taxon>
        <taxon>Pseudomonadota</taxon>
        <taxon>Alphaproteobacteria</taxon>
        <taxon>Hyphomicrobiales</taxon>
        <taxon>Methylobacteriaceae</taxon>
        <taxon>Methylobacterium</taxon>
    </lineage>
</organism>
<name>A0A6L3SWK6_9HYPH</name>
<dbReference type="AlphaFoldDB" id="A0A6L3SWK6"/>
<reference evidence="2 3" key="1">
    <citation type="submission" date="2019-09" db="EMBL/GenBank/DDBJ databases">
        <title>YIM 48816 draft genome.</title>
        <authorList>
            <person name="Jiang L."/>
        </authorList>
    </citation>
    <scope>NUCLEOTIDE SEQUENCE [LARGE SCALE GENOMIC DNA]</scope>
    <source>
        <strain evidence="2 3">YIM 48816</strain>
    </source>
</reference>
<keyword evidence="1" id="KW-0812">Transmembrane</keyword>
<protein>
    <recommendedName>
        <fullName evidence="4">LPXTG cell wall anchor domain-containing protein</fullName>
    </recommendedName>
</protein>